<comment type="similarity">
    <text evidence="12">Belongs to the dus family.</text>
</comment>
<dbReference type="InterPro" id="IPR018517">
    <property type="entry name" value="tRNA_hU_synthase_CS"/>
</dbReference>
<dbReference type="InterPro" id="IPR013785">
    <property type="entry name" value="Aldolase_TIM"/>
</dbReference>
<dbReference type="NCBIfam" id="TIGR00737">
    <property type="entry name" value="nifR3_yhdG"/>
    <property type="match status" value="1"/>
</dbReference>
<evidence type="ECO:0000313" key="16">
    <source>
        <dbReference type="EMBL" id="MBB5262982.1"/>
    </source>
</evidence>
<keyword evidence="6 12" id="KW-0819">tRNA processing</keyword>
<evidence type="ECO:0000256" key="9">
    <source>
        <dbReference type="ARBA" id="ARBA00023002"/>
    </source>
</evidence>
<keyword evidence="9 12" id="KW-0560">Oxidoreductase</keyword>
<feature type="binding site" evidence="14">
    <location>
        <begin position="232"/>
        <end position="233"/>
    </location>
    <ligand>
        <name>FMN</name>
        <dbReference type="ChEBI" id="CHEBI:58210"/>
    </ligand>
</feature>
<keyword evidence="5 12" id="KW-0288">FMN</keyword>
<evidence type="ECO:0000259" key="15">
    <source>
        <dbReference type="Pfam" id="PF01207"/>
    </source>
</evidence>
<evidence type="ECO:0000256" key="8">
    <source>
        <dbReference type="ARBA" id="ARBA00022884"/>
    </source>
</evidence>
<dbReference type="PIRSF" id="PIRSF006621">
    <property type="entry name" value="Dus"/>
    <property type="match status" value="1"/>
</dbReference>
<evidence type="ECO:0000256" key="4">
    <source>
        <dbReference type="ARBA" id="ARBA00022630"/>
    </source>
</evidence>
<dbReference type="EMBL" id="JACHFW010000001">
    <property type="protein sequence ID" value="MBB5262982.1"/>
    <property type="molecule type" value="Genomic_DNA"/>
</dbReference>
<dbReference type="InterPro" id="IPR001269">
    <property type="entry name" value="DUS_fam"/>
</dbReference>
<dbReference type="Proteomes" id="UP000543642">
    <property type="component" value="Unassembled WGS sequence"/>
</dbReference>
<dbReference type="Pfam" id="PF01207">
    <property type="entry name" value="Dus"/>
    <property type="match status" value="1"/>
</dbReference>
<keyword evidence="14" id="KW-0547">Nucleotide-binding</keyword>
<keyword evidence="8" id="KW-0694">RNA-binding</keyword>
<evidence type="ECO:0000256" key="10">
    <source>
        <dbReference type="ARBA" id="ARBA00048205"/>
    </source>
</evidence>
<dbReference type="EC" id="1.3.1.-" evidence="12"/>
<dbReference type="AlphaFoldDB" id="A0A7W8H773"/>
<accession>A0A7W8H773</accession>
<dbReference type="SUPFAM" id="SSF51395">
    <property type="entry name" value="FMN-linked oxidoreductases"/>
    <property type="match status" value="1"/>
</dbReference>
<keyword evidence="7" id="KW-0521">NADP</keyword>
<evidence type="ECO:0000256" key="12">
    <source>
        <dbReference type="PIRNR" id="PIRNR006621"/>
    </source>
</evidence>
<proteinExistence type="inferred from homology"/>
<keyword evidence="3" id="KW-0820">tRNA-binding</keyword>
<evidence type="ECO:0000256" key="14">
    <source>
        <dbReference type="PIRSR" id="PIRSR006621-2"/>
    </source>
</evidence>
<protein>
    <recommendedName>
        <fullName evidence="12">tRNA-dihydrouridine synthase</fullName>
        <ecNumber evidence="12">1.3.1.-</ecNumber>
    </recommendedName>
</protein>
<evidence type="ECO:0000256" key="3">
    <source>
        <dbReference type="ARBA" id="ARBA00022555"/>
    </source>
</evidence>
<dbReference type="InterPro" id="IPR035587">
    <property type="entry name" value="DUS-like_FMN-bd"/>
</dbReference>
<gene>
    <name evidence="16" type="ORF">HNP82_000076</name>
</gene>
<comment type="catalytic activity">
    <reaction evidence="10">
        <text>a 5,6-dihydrouridine in tRNA + NADP(+) = a uridine in tRNA + NADPH + H(+)</text>
        <dbReference type="Rhea" id="RHEA:23624"/>
        <dbReference type="Rhea" id="RHEA-COMP:13339"/>
        <dbReference type="Rhea" id="RHEA-COMP:13887"/>
        <dbReference type="ChEBI" id="CHEBI:15378"/>
        <dbReference type="ChEBI" id="CHEBI:57783"/>
        <dbReference type="ChEBI" id="CHEBI:58349"/>
        <dbReference type="ChEBI" id="CHEBI:65315"/>
        <dbReference type="ChEBI" id="CHEBI:74443"/>
    </reaction>
</comment>
<comment type="caution">
    <text evidence="16">The sequence shown here is derived from an EMBL/GenBank/DDBJ whole genome shotgun (WGS) entry which is preliminary data.</text>
</comment>
<dbReference type="PANTHER" id="PTHR45846">
    <property type="entry name" value="TRNA-DIHYDROURIDINE(47) SYNTHASE [NAD(P)(+)]-LIKE"/>
    <property type="match status" value="1"/>
</dbReference>
<sequence>MDKVLLKPVSVGGVTVDFPVTLAPMAGVSDQPFRRICKAQGCGLLCTEMVSAKALYYNNKNTFPLMAIESDEHPIALQIFGSEPELMGEMAAKIEALPFDILDINMGCPVPKVVNNGEGSALMKDPLLAGRIIESIVRSIKKPVTVKFRKGFDMSNVNAVEMAHVAQESGASAVAVHGRTRSQYYSGKADWDIIRQVKQAVSIPVFGNGDIVSPKDAQAMVEQTGCDGIMIGRGAQGNPWIFSGIRHYFNTGEILPKPSVEEVAAMILKHSRMEIQFKGEFHGIREMRKHIGWYTAGYPDSARLRRQANQVETLDELKRLLDEYIVDRENPIRYNT</sequence>
<evidence type="ECO:0000256" key="7">
    <source>
        <dbReference type="ARBA" id="ARBA00022857"/>
    </source>
</evidence>
<comment type="catalytic activity">
    <reaction evidence="11">
        <text>a 5,6-dihydrouridine in tRNA + NAD(+) = a uridine in tRNA + NADH + H(+)</text>
        <dbReference type="Rhea" id="RHEA:54452"/>
        <dbReference type="Rhea" id="RHEA-COMP:13339"/>
        <dbReference type="Rhea" id="RHEA-COMP:13887"/>
        <dbReference type="ChEBI" id="CHEBI:15378"/>
        <dbReference type="ChEBI" id="CHEBI:57540"/>
        <dbReference type="ChEBI" id="CHEBI:57945"/>
        <dbReference type="ChEBI" id="CHEBI:65315"/>
        <dbReference type="ChEBI" id="CHEBI:74443"/>
    </reaction>
</comment>
<dbReference type="GO" id="GO:0017150">
    <property type="term" value="F:tRNA dihydrouridine synthase activity"/>
    <property type="evidence" value="ECO:0007669"/>
    <property type="project" value="InterPro"/>
</dbReference>
<evidence type="ECO:0000256" key="11">
    <source>
        <dbReference type="ARBA" id="ARBA00048802"/>
    </source>
</evidence>
<feature type="binding site" evidence="14">
    <location>
        <position position="177"/>
    </location>
    <ligand>
        <name>FMN</name>
        <dbReference type="ChEBI" id="CHEBI:58210"/>
    </ligand>
</feature>
<dbReference type="Gene3D" id="1.10.1200.80">
    <property type="entry name" value="Putative flavin oxidoreducatase, domain 2"/>
    <property type="match status" value="1"/>
</dbReference>
<evidence type="ECO:0000256" key="5">
    <source>
        <dbReference type="ARBA" id="ARBA00022643"/>
    </source>
</evidence>
<feature type="active site" description="Proton donor" evidence="13">
    <location>
        <position position="108"/>
    </location>
</feature>
<keyword evidence="17" id="KW-1185">Reference proteome</keyword>
<feature type="binding site" evidence="14">
    <location>
        <begin position="24"/>
        <end position="26"/>
    </location>
    <ligand>
        <name>FMN</name>
        <dbReference type="ChEBI" id="CHEBI:58210"/>
    </ligand>
</feature>
<feature type="domain" description="DUS-like FMN-binding" evidence="15">
    <location>
        <begin position="22"/>
        <end position="325"/>
    </location>
</feature>
<dbReference type="RefSeq" id="WP_183770210.1">
    <property type="nucleotide sequence ID" value="NZ_JACHFW010000001.1"/>
</dbReference>
<comment type="function">
    <text evidence="2 12">Catalyzes the synthesis of 5,6-dihydrouridine (D), a modified base found in the D-loop of most tRNAs, via the reduction of the C5-C6 double bond in target uridines.</text>
</comment>
<dbReference type="InterPro" id="IPR024036">
    <property type="entry name" value="tRNA-dHydroUridine_Synthase_C"/>
</dbReference>
<evidence type="ECO:0000256" key="2">
    <source>
        <dbReference type="ARBA" id="ARBA00002790"/>
    </source>
</evidence>
<feature type="binding site" evidence="14">
    <location>
        <position position="78"/>
    </location>
    <ligand>
        <name>FMN</name>
        <dbReference type="ChEBI" id="CHEBI:58210"/>
    </ligand>
</feature>
<evidence type="ECO:0000256" key="6">
    <source>
        <dbReference type="ARBA" id="ARBA00022694"/>
    </source>
</evidence>
<dbReference type="InterPro" id="IPR004652">
    <property type="entry name" value="DusB-like"/>
</dbReference>
<organism evidence="16 17">
    <name type="scientific">Catenibacillus scindens</name>
    <dbReference type="NCBI Taxonomy" id="673271"/>
    <lineage>
        <taxon>Bacteria</taxon>
        <taxon>Bacillati</taxon>
        <taxon>Bacillota</taxon>
        <taxon>Clostridia</taxon>
        <taxon>Lachnospirales</taxon>
        <taxon>Lachnospiraceae</taxon>
        <taxon>Catenibacillus</taxon>
    </lineage>
</organism>
<dbReference type="GO" id="GO:0050660">
    <property type="term" value="F:flavin adenine dinucleotide binding"/>
    <property type="evidence" value="ECO:0007669"/>
    <property type="project" value="InterPro"/>
</dbReference>
<name>A0A7W8H773_9FIRM</name>
<evidence type="ECO:0000256" key="1">
    <source>
        <dbReference type="ARBA" id="ARBA00001917"/>
    </source>
</evidence>
<comment type="cofactor">
    <cofactor evidence="1 12 14">
        <name>FMN</name>
        <dbReference type="ChEBI" id="CHEBI:58210"/>
    </cofactor>
</comment>
<dbReference type="PROSITE" id="PS01136">
    <property type="entry name" value="UPF0034"/>
    <property type="match status" value="1"/>
</dbReference>
<evidence type="ECO:0000256" key="13">
    <source>
        <dbReference type="PIRSR" id="PIRSR006621-1"/>
    </source>
</evidence>
<feature type="binding site" evidence="14">
    <location>
        <position position="147"/>
    </location>
    <ligand>
        <name>FMN</name>
        <dbReference type="ChEBI" id="CHEBI:58210"/>
    </ligand>
</feature>
<dbReference type="CDD" id="cd02801">
    <property type="entry name" value="DUS_like_FMN"/>
    <property type="match status" value="1"/>
</dbReference>
<dbReference type="Gene3D" id="3.20.20.70">
    <property type="entry name" value="Aldolase class I"/>
    <property type="match status" value="1"/>
</dbReference>
<dbReference type="GO" id="GO:0000049">
    <property type="term" value="F:tRNA binding"/>
    <property type="evidence" value="ECO:0007669"/>
    <property type="project" value="UniProtKB-KW"/>
</dbReference>
<dbReference type="PANTHER" id="PTHR45846:SF1">
    <property type="entry name" value="TRNA-DIHYDROURIDINE(47) SYNTHASE [NAD(P)(+)]-LIKE"/>
    <property type="match status" value="1"/>
</dbReference>
<evidence type="ECO:0000313" key="17">
    <source>
        <dbReference type="Proteomes" id="UP000543642"/>
    </source>
</evidence>
<keyword evidence="4 12" id="KW-0285">Flavoprotein</keyword>
<reference evidence="16 17" key="1">
    <citation type="submission" date="2020-08" db="EMBL/GenBank/DDBJ databases">
        <title>Genomic Encyclopedia of Type Strains, Phase IV (KMG-IV): sequencing the most valuable type-strain genomes for metagenomic binning, comparative biology and taxonomic classification.</title>
        <authorList>
            <person name="Goeker M."/>
        </authorList>
    </citation>
    <scope>NUCLEOTIDE SEQUENCE [LARGE SCALE GENOMIC DNA]</scope>
    <source>
        <strain evidence="16 17">DSM 106146</strain>
    </source>
</reference>